<evidence type="ECO:0000313" key="1">
    <source>
        <dbReference type="EMBL" id="KAI0057225.1"/>
    </source>
</evidence>
<proteinExistence type="predicted"/>
<accession>A0ACB8SMQ2</accession>
<reference evidence="1" key="1">
    <citation type="submission" date="2021-03" db="EMBL/GenBank/DDBJ databases">
        <authorList>
            <consortium name="DOE Joint Genome Institute"/>
            <person name="Ahrendt S."/>
            <person name="Looney B.P."/>
            <person name="Miyauchi S."/>
            <person name="Morin E."/>
            <person name="Drula E."/>
            <person name="Courty P.E."/>
            <person name="Chicoki N."/>
            <person name="Fauchery L."/>
            <person name="Kohler A."/>
            <person name="Kuo A."/>
            <person name="Labutti K."/>
            <person name="Pangilinan J."/>
            <person name="Lipzen A."/>
            <person name="Riley R."/>
            <person name="Andreopoulos W."/>
            <person name="He G."/>
            <person name="Johnson J."/>
            <person name="Barry K.W."/>
            <person name="Grigoriev I.V."/>
            <person name="Nagy L."/>
            <person name="Hibbett D."/>
            <person name="Henrissat B."/>
            <person name="Matheny P.B."/>
            <person name="Labbe J."/>
            <person name="Martin F."/>
        </authorList>
    </citation>
    <scope>NUCLEOTIDE SEQUENCE</scope>
    <source>
        <strain evidence="1">HHB10654</strain>
    </source>
</reference>
<organism evidence="1 2">
    <name type="scientific">Artomyces pyxidatus</name>
    <dbReference type="NCBI Taxonomy" id="48021"/>
    <lineage>
        <taxon>Eukaryota</taxon>
        <taxon>Fungi</taxon>
        <taxon>Dikarya</taxon>
        <taxon>Basidiomycota</taxon>
        <taxon>Agaricomycotina</taxon>
        <taxon>Agaricomycetes</taxon>
        <taxon>Russulales</taxon>
        <taxon>Auriscalpiaceae</taxon>
        <taxon>Artomyces</taxon>
    </lineage>
</organism>
<dbReference type="EMBL" id="MU277250">
    <property type="protein sequence ID" value="KAI0057225.1"/>
    <property type="molecule type" value="Genomic_DNA"/>
</dbReference>
<protein>
    <submittedName>
        <fullName evidence="1">Uncharacterized protein</fullName>
    </submittedName>
</protein>
<evidence type="ECO:0000313" key="2">
    <source>
        <dbReference type="Proteomes" id="UP000814140"/>
    </source>
</evidence>
<comment type="caution">
    <text evidence="1">The sequence shown here is derived from an EMBL/GenBank/DDBJ whole genome shotgun (WGS) entry which is preliminary data.</text>
</comment>
<dbReference type="Proteomes" id="UP000814140">
    <property type="component" value="Unassembled WGS sequence"/>
</dbReference>
<gene>
    <name evidence="1" type="ORF">BV25DRAFT_1447764</name>
</gene>
<sequence length="243" mass="24544">MRTSTTLLALAAGSQVALALPFVLPPNLSPEEVKQIQSNFQHVNGIVSLRSDVVGEVAKAAESTISGALKKGALSGVGTLAGGAGIGAILDHFDKGSSSSSKRESVVGDVAKAAESTISGALKKGALSGVGTLAGGAGIGAILDHFDKSSSSPSKRENVVGDVAKAAESTISGALKKGALSGVGTLAGGAGIGAILDHFSKKNPSSKRAILEYLEARMTEEMIARKRDILVSLLEAREINELD</sequence>
<name>A0ACB8SMQ2_9AGAM</name>
<reference evidence="1" key="2">
    <citation type="journal article" date="2022" name="New Phytol.">
        <title>Evolutionary transition to the ectomycorrhizal habit in the genomes of a hyperdiverse lineage of mushroom-forming fungi.</title>
        <authorList>
            <person name="Looney B."/>
            <person name="Miyauchi S."/>
            <person name="Morin E."/>
            <person name="Drula E."/>
            <person name="Courty P.E."/>
            <person name="Kohler A."/>
            <person name="Kuo A."/>
            <person name="LaButti K."/>
            <person name="Pangilinan J."/>
            <person name="Lipzen A."/>
            <person name="Riley R."/>
            <person name="Andreopoulos W."/>
            <person name="He G."/>
            <person name="Johnson J."/>
            <person name="Nolan M."/>
            <person name="Tritt A."/>
            <person name="Barry K.W."/>
            <person name="Grigoriev I.V."/>
            <person name="Nagy L.G."/>
            <person name="Hibbett D."/>
            <person name="Henrissat B."/>
            <person name="Matheny P.B."/>
            <person name="Labbe J."/>
            <person name="Martin F.M."/>
        </authorList>
    </citation>
    <scope>NUCLEOTIDE SEQUENCE</scope>
    <source>
        <strain evidence="1">HHB10654</strain>
    </source>
</reference>
<keyword evidence="2" id="KW-1185">Reference proteome</keyword>